<sequence length="370" mass="39014">MPAQEDRDSAPERAMGLVDLPPRPVVPEVCHQRPVPEVFGLRPSAVPEVRRWRTASVPEVRRLARAAGYAAEAPLVVGTSWRDAPPIFACAGRTPAGRPFDEHTLAYAASLSKQFVAALTALVMRRGGLAVDEPLSRRMPELPAWAQSVRLRHLLHHIGGLPGDDLVDRALTGDRTGSGVLAALRALPEPAASPGTEYAYSNAGYVCLAEAVSRAAGAALPALADQLLFAPLGLTATRFWDGPEPAPPGAAALSPGAPAPLSLGDGGLWSTAADLLRWADALNDSRLGVSGLLQAPGRLDDGTTLDYAWGMGVRRRHGLTVYRHGGGWPGVRTLLARVPDRGLGVIVTALDDDTERTVALTDGLLDLLLS</sequence>
<dbReference type="AlphaFoldDB" id="A0A8J3NUV1"/>
<gene>
    <name evidence="2" type="ORF">Cch02nite_50390</name>
</gene>
<dbReference type="Pfam" id="PF00144">
    <property type="entry name" value="Beta-lactamase"/>
    <property type="match status" value="1"/>
</dbReference>
<dbReference type="InterPro" id="IPR012338">
    <property type="entry name" value="Beta-lactam/transpept-like"/>
</dbReference>
<dbReference type="Proteomes" id="UP000619293">
    <property type="component" value="Unassembled WGS sequence"/>
</dbReference>
<comment type="caution">
    <text evidence="2">The sequence shown here is derived from an EMBL/GenBank/DDBJ whole genome shotgun (WGS) entry which is preliminary data.</text>
</comment>
<accession>A0A8J3NUV1</accession>
<dbReference type="PANTHER" id="PTHR46825:SF9">
    <property type="entry name" value="BETA-LACTAMASE-RELATED DOMAIN-CONTAINING PROTEIN"/>
    <property type="match status" value="1"/>
</dbReference>
<dbReference type="InterPro" id="IPR001466">
    <property type="entry name" value="Beta-lactam-related"/>
</dbReference>
<keyword evidence="3" id="KW-1185">Reference proteome</keyword>
<feature type="domain" description="Beta-lactamase-related" evidence="1">
    <location>
        <begin position="96"/>
        <end position="355"/>
    </location>
</feature>
<evidence type="ECO:0000313" key="2">
    <source>
        <dbReference type="EMBL" id="GIF91595.1"/>
    </source>
</evidence>
<dbReference type="PANTHER" id="PTHR46825">
    <property type="entry name" value="D-ALANYL-D-ALANINE-CARBOXYPEPTIDASE/ENDOPEPTIDASE AMPH"/>
    <property type="match status" value="1"/>
</dbReference>
<reference evidence="2 3" key="1">
    <citation type="submission" date="2021-01" db="EMBL/GenBank/DDBJ databases">
        <title>Whole genome shotgun sequence of Catellatospora chokoriensis NBRC 107358.</title>
        <authorList>
            <person name="Komaki H."/>
            <person name="Tamura T."/>
        </authorList>
    </citation>
    <scope>NUCLEOTIDE SEQUENCE [LARGE SCALE GENOMIC DNA]</scope>
    <source>
        <strain evidence="2 3">NBRC 107358</strain>
    </source>
</reference>
<dbReference type="Gene3D" id="3.40.710.10">
    <property type="entry name" value="DD-peptidase/beta-lactamase superfamily"/>
    <property type="match status" value="1"/>
</dbReference>
<dbReference type="SUPFAM" id="SSF56601">
    <property type="entry name" value="beta-lactamase/transpeptidase-like"/>
    <property type="match status" value="1"/>
</dbReference>
<dbReference type="InterPro" id="IPR050491">
    <property type="entry name" value="AmpC-like"/>
</dbReference>
<dbReference type="EMBL" id="BONG01000034">
    <property type="protein sequence ID" value="GIF91595.1"/>
    <property type="molecule type" value="Genomic_DNA"/>
</dbReference>
<protein>
    <recommendedName>
        <fullName evidence="1">Beta-lactamase-related domain-containing protein</fullName>
    </recommendedName>
</protein>
<proteinExistence type="predicted"/>
<evidence type="ECO:0000313" key="3">
    <source>
        <dbReference type="Proteomes" id="UP000619293"/>
    </source>
</evidence>
<name>A0A8J3NUV1_9ACTN</name>
<organism evidence="2 3">
    <name type="scientific">Catellatospora chokoriensis</name>
    <dbReference type="NCBI Taxonomy" id="310353"/>
    <lineage>
        <taxon>Bacteria</taxon>
        <taxon>Bacillati</taxon>
        <taxon>Actinomycetota</taxon>
        <taxon>Actinomycetes</taxon>
        <taxon>Micromonosporales</taxon>
        <taxon>Micromonosporaceae</taxon>
        <taxon>Catellatospora</taxon>
    </lineage>
</organism>
<evidence type="ECO:0000259" key="1">
    <source>
        <dbReference type="Pfam" id="PF00144"/>
    </source>
</evidence>